<feature type="transmembrane region" description="Helical" evidence="1">
    <location>
        <begin position="36"/>
        <end position="60"/>
    </location>
</feature>
<keyword evidence="3" id="KW-1185">Reference proteome</keyword>
<keyword evidence="1" id="KW-0812">Transmembrane</keyword>
<evidence type="ECO:0000313" key="3">
    <source>
        <dbReference type="Proteomes" id="UP000316560"/>
    </source>
</evidence>
<reference evidence="2 3" key="1">
    <citation type="submission" date="2019-06" db="EMBL/GenBank/DDBJ databases">
        <title>Sequencing the genomes of 1000 actinobacteria strains.</title>
        <authorList>
            <person name="Klenk H.-P."/>
        </authorList>
    </citation>
    <scope>NUCLEOTIDE SEQUENCE [LARGE SCALE GENOMIC DNA]</scope>
    <source>
        <strain evidence="2 3">DSM 21947</strain>
    </source>
</reference>
<name>A0A8H2K4L7_9MICO</name>
<dbReference type="Proteomes" id="UP000316560">
    <property type="component" value="Unassembled WGS sequence"/>
</dbReference>
<evidence type="ECO:0000256" key="1">
    <source>
        <dbReference type="SAM" id="Phobius"/>
    </source>
</evidence>
<gene>
    <name evidence="2" type="ORF">FB472_1266</name>
</gene>
<accession>A0A8H2K4L7</accession>
<dbReference type="AlphaFoldDB" id="A0A8H2K4L7"/>
<dbReference type="EMBL" id="VFRA01000001">
    <property type="protein sequence ID" value="TQO19693.1"/>
    <property type="molecule type" value="Genomic_DNA"/>
</dbReference>
<keyword evidence="1" id="KW-0472">Membrane</keyword>
<organism evidence="2 3">
    <name type="scientific">Rhodoglobus vestalii</name>
    <dbReference type="NCBI Taxonomy" id="193384"/>
    <lineage>
        <taxon>Bacteria</taxon>
        <taxon>Bacillati</taxon>
        <taxon>Actinomycetota</taxon>
        <taxon>Actinomycetes</taxon>
        <taxon>Micrococcales</taxon>
        <taxon>Microbacteriaceae</taxon>
        <taxon>Rhodoglobus</taxon>
    </lineage>
</organism>
<sequence length="61" mass="7022">MREIITTQEWTTSTKTVTKTVARPHMRSNQGNTDRLLDWSSVLSIIQILLILIQISLGIWL</sequence>
<keyword evidence="1" id="KW-1133">Transmembrane helix</keyword>
<evidence type="ECO:0000313" key="2">
    <source>
        <dbReference type="EMBL" id="TQO19693.1"/>
    </source>
</evidence>
<proteinExistence type="predicted"/>
<comment type="caution">
    <text evidence="2">The sequence shown here is derived from an EMBL/GenBank/DDBJ whole genome shotgun (WGS) entry which is preliminary data.</text>
</comment>
<protein>
    <submittedName>
        <fullName evidence="2">Uncharacterized protein</fullName>
    </submittedName>
</protein>